<feature type="compositionally biased region" description="Pro residues" evidence="1">
    <location>
        <begin position="260"/>
        <end position="270"/>
    </location>
</feature>
<organism evidence="3 4">
    <name type="scientific">Aspergillus versicolor CBS 583.65</name>
    <dbReference type="NCBI Taxonomy" id="1036611"/>
    <lineage>
        <taxon>Eukaryota</taxon>
        <taxon>Fungi</taxon>
        <taxon>Dikarya</taxon>
        <taxon>Ascomycota</taxon>
        <taxon>Pezizomycotina</taxon>
        <taxon>Eurotiomycetes</taxon>
        <taxon>Eurotiomycetidae</taxon>
        <taxon>Eurotiales</taxon>
        <taxon>Aspergillaceae</taxon>
        <taxon>Aspergillus</taxon>
        <taxon>Aspergillus subgen. Nidulantes</taxon>
    </lineage>
</organism>
<evidence type="ECO:0000256" key="1">
    <source>
        <dbReference type="SAM" id="MobiDB-lite"/>
    </source>
</evidence>
<feature type="compositionally biased region" description="Low complexity" evidence="1">
    <location>
        <begin position="232"/>
        <end position="245"/>
    </location>
</feature>
<evidence type="ECO:0000256" key="2">
    <source>
        <dbReference type="SAM" id="Phobius"/>
    </source>
</evidence>
<feature type="region of interest" description="Disordered" evidence="1">
    <location>
        <begin position="232"/>
        <end position="270"/>
    </location>
</feature>
<dbReference type="RefSeq" id="XP_040673378.1">
    <property type="nucleotide sequence ID" value="XM_040810788.1"/>
</dbReference>
<feature type="region of interest" description="Disordered" evidence="1">
    <location>
        <begin position="44"/>
        <end position="69"/>
    </location>
</feature>
<evidence type="ECO:0000313" key="4">
    <source>
        <dbReference type="Proteomes" id="UP000184073"/>
    </source>
</evidence>
<dbReference type="GeneID" id="63726299"/>
<keyword evidence="2" id="KW-0472">Membrane</keyword>
<name>A0A1L9Q1M9_ASPVE</name>
<proteinExistence type="predicted"/>
<dbReference type="VEuPathDB" id="FungiDB:ASPVEDRAFT_33821"/>
<dbReference type="Proteomes" id="UP000184073">
    <property type="component" value="Unassembled WGS sequence"/>
</dbReference>
<keyword evidence="2" id="KW-1133">Transmembrane helix</keyword>
<sequence>MPVNDASHRRIFSLPEELIRATNTQRPPQQPRRRCYSETANIANGADSRQRHMTPVENRSSSVPSAPEYRYSSSTMYSIGTPSQMDSLDRPISAACPPQHPYALYLQGVPGAETQSEILSYSLGTNTGRNIHSLEGYWEPLPAYSSETRISHFTPLAGSIRSSQAALPSPGSPDGDAPTPVFPGEALEEQEQHYILKTRLCGLPVWAAGLILVLSIIAIVLSAALAAANSARHVQQQQQPQQTTTVYTSHGTAEYQPPTLTLPPPVPSVD</sequence>
<evidence type="ECO:0000313" key="3">
    <source>
        <dbReference type="EMBL" id="OJJ07616.1"/>
    </source>
</evidence>
<dbReference type="AlphaFoldDB" id="A0A1L9Q1M9"/>
<reference evidence="4" key="1">
    <citation type="journal article" date="2017" name="Genome Biol.">
        <title>Comparative genomics reveals high biological diversity and specific adaptations in the industrially and medically important fungal genus Aspergillus.</title>
        <authorList>
            <person name="de Vries R.P."/>
            <person name="Riley R."/>
            <person name="Wiebenga A."/>
            <person name="Aguilar-Osorio G."/>
            <person name="Amillis S."/>
            <person name="Uchima C.A."/>
            <person name="Anderluh G."/>
            <person name="Asadollahi M."/>
            <person name="Askin M."/>
            <person name="Barry K."/>
            <person name="Battaglia E."/>
            <person name="Bayram O."/>
            <person name="Benocci T."/>
            <person name="Braus-Stromeyer S.A."/>
            <person name="Caldana C."/>
            <person name="Canovas D."/>
            <person name="Cerqueira G.C."/>
            <person name="Chen F."/>
            <person name="Chen W."/>
            <person name="Choi C."/>
            <person name="Clum A."/>
            <person name="Dos Santos R.A."/>
            <person name="Damasio A.R."/>
            <person name="Diallinas G."/>
            <person name="Emri T."/>
            <person name="Fekete E."/>
            <person name="Flipphi M."/>
            <person name="Freyberg S."/>
            <person name="Gallo A."/>
            <person name="Gournas C."/>
            <person name="Habgood R."/>
            <person name="Hainaut M."/>
            <person name="Harispe M.L."/>
            <person name="Henrissat B."/>
            <person name="Hilden K.S."/>
            <person name="Hope R."/>
            <person name="Hossain A."/>
            <person name="Karabika E."/>
            <person name="Karaffa L."/>
            <person name="Karanyi Z."/>
            <person name="Krasevec N."/>
            <person name="Kuo A."/>
            <person name="Kusch H."/>
            <person name="LaButti K."/>
            <person name="Lagendijk E.L."/>
            <person name="Lapidus A."/>
            <person name="Levasseur A."/>
            <person name="Lindquist E."/>
            <person name="Lipzen A."/>
            <person name="Logrieco A.F."/>
            <person name="MacCabe A."/>
            <person name="Maekelae M.R."/>
            <person name="Malavazi I."/>
            <person name="Melin P."/>
            <person name="Meyer V."/>
            <person name="Mielnichuk N."/>
            <person name="Miskei M."/>
            <person name="Molnar A.P."/>
            <person name="Mule G."/>
            <person name="Ngan C.Y."/>
            <person name="Orejas M."/>
            <person name="Orosz E."/>
            <person name="Ouedraogo J.P."/>
            <person name="Overkamp K.M."/>
            <person name="Park H.-S."/>
            <person name="Perrone G."/>
            <person name="Piumi F."/>
            <person name="Punt P.J."/>
            <person name="Ram A.F."/>
            <person name="Ramon A."/>
            <person name="Rauscher S."/>
            <person name="Record E."/>
            <person name="Riano-Pachon D.M."/>
            <person name="Robert V."/>
            <person name="Roehrig J."/>
            <person name="Ruller R."/>
            <person name="Salamov A."/>
            <person name="Salih N.S."/>
            <person name="Samson R.A."/>
            <person name="Sandor E."/>
            <person name="Sanguinetti M."/>
            <person name="Schuetze T."/>
            <person name="Sepcic K."/>
            <person name="Shelest E."/>
            <person name="Sherlock G."/>
            <person name="Sophianopoulou V."/>
            <person name="Squina F.M."/>
            <person name="Sun H."/>
            <person name="Susca A."/>
            <person name="Todd R.B."/>
            <person name="Tsang A."/>
            <person name="Unkles S.E."/>
            <person name="van de Wiele N."/>
            <person name="van Rossen-Uffink D."/>
            <person name="Oliveira J.V."/>
            <person name="Vesth T.C."/>
            <person name="Visser J."/>
            <person name="Yu J.-H."/>
            <person name="Zhou M."/>
            <person name="Andersen M.R."/>
            <person name="Archer D.B."/>
            <person name="Baker S.E."/>
            <person name="Benoit I."/>
            <person name="Brakhage A.A."/>
            <person name="Braus G.H."/>
            <person name="Fischer R."/>
            <person name="Frisvad J.C."/>
            <person name="Goldman G.H."/>
            <person name="Houbraken J."/>
            <person name="Oakley B."/>
            <person name="Pocsi I."/>
            <person name="Scazzocchio C."/>
            <person name="Seiboth B."/>
            <person name="vanKuyk P.A."/>
            <person name="Wortman J."/>
            <person name="Dyer P.S."/>
            <person name="Grigoriev I.V."/>
        </authorList>
    </citation>
    <scope>NUCLEOTIDE SEQUENCE [LARGE SCALE GENOMIC DNA]</scope>
    <source>
        <strain evidence="4">CBS 583.65</strain>
    </source>
</reference>
<feature type="transmembrane region" description="Helical" evidence="2">
    <location>
        <begin position="205"/>
        <end position="228"/>
    </location>
</feature>
<protein>
    <submittedName>
        <fullName evidence="3">Uncharacterized protein</fullName>
    </submittedName>
</protein>
<keyword evidence="2" id="KW-0812">Transmembrane</keyword>
<dbReference type="EMBL" id="KV878137">
    <property type="protein sequence ID" value="OJJ07616.1"/>
    <property type="molecule type" value="Genomic_DNA"/>
</dbReference>
<accession>A0A1L9Q1M9</accession>
<gene>
    <name evidence="3" type="ORF">ASPVEDRAFT_33821</name>
</gene>
<keyword evidence="4" id="KW-1185">Reference proteome</keyword>